<accession>A0A135WJQ3</accession>
<sequence length="953" mass="109084">MDNKTPLHIYVESKPGQVFHEDIGWLELKKAESFSIYIKEYKDRKDVLDQQLKKDLDKANADYKKQTDAVGQEVDRSYDFIVQNQKDYNAGKVKKETYDANVRKREEGMAARKKKYADLANARDERIKNINDKYETDLKAIQDDFKNVRWVHQLVGDRRPELTAESFNEAMQLGTSGFTFSFGEFLEGGGAVYLEPFWEGTKPQGKYPHGILINAKGLNPEVITAQWTDADNIEISKTLKFGSSVYLNIYTDALYGNNIKIQLKDKDQVIRLITLGITDADDKLYAAEYLNNNTEERTDEDISKQGQFFERPVSVHEEKTAPSTAKTGHLVEEDGNKHDGKAKGKPNVQKSKFAVFIDPLWQTMGGDYLEIYPVVYHDRIPGKKKILQDCILKIDKNATEEIKVNDSNSNQVVVLSQVETNIQHFNPCGYDTITAFLDSEEYPVFRRKTSEIDRELFLEIVTSDKEKNLFIYLPDLNTIECTYNNTIEYHTGKVITLKDPESHYKKLKKNAEDISFDVSYPRPSVQQLIDYAWLPNAKPILYGLRFETCRFQHPLTVKVYPDLEYNFNAHIGVDEDKYLYVIQSKNYKKKKYKGKKGSDTKAAKKAYNKQQKQKFTDDVNNEITSENFLKEYEFSIEFEAKFADEKSITVEGSSTKLEEIVEKAVYVYNIIDSYIGGSKMKEAENNPATKKQFKEDNKKREKKRAKDKSNLPLRFEVSAPKFTGGVAWKFAQSIKEPNLVGVEYEFKLGALPLVSVTGRLDLLFAAQFIPYINVVVKTLDRAVAAISGAGKVMTFFGIGNMEADYYFDFVTTANLNIDFVNGGKYHTIDGFTGSEVSLYSEVELGLEAGGYIKVELFDLVGEASIHAETKAKFKYTWTPERPKYLKFEFEGIEALIYGKIKIESNDNAGLGNENEEQKTETPDISVERKNEVNKKFDDVEIFKPFEIDIKLFD</sequence>
<dbReference type="Proteomes" id="UP000070513">
    <property type="component" value="Unassembled WGS sequence"/>
</dbReference>
<dbReference type="EMBL" id="LPUR01000001">
    <property type="protein sequence ID" value="KXH85012.1"/>
    <property type="molecule type" value="Genomic_DNA"/>
</dbReference>
<proteinExistence type="predicted"/>
<keyword evidence="1" id="KW-0175">Coiled coil</keyword>
<protein>
    <submittedName>
        <fullName evidence="3">Uncharacterized protein</fullName>
    </submittedName>
</protein>
<dbReference type="RefSeq" id="WP_062648418.1">
    <property type="nucleotide sequence ID" value="NZ_LPUR01000001.1"/>
</dbReference>
<name>A0A135WJQ3_9FLAO</name>
<reference evidence="4" key="1">
    <citation type="submission" date="2015-12" db="EMBL/GenBank/DDBJ databases">
        <title>Genome sequence of a biocontrol rhizobacterium Chryseobacterium kwangjuense strain KJ1R5 isolated from pepper (Capsicum annuum L.).</title>
        <authorList>
            <person name="Jeong J.-J."/>
            <person name="Park H."/>
            <person name="Mannaa M."/>
            <person name="Sang M.K."/>
            <person name="Choi I.-G."/>
            <person name="Kim K.D."/>
        </authorList>
    </citation>
    <scope>NUCLEOTIDE SEQUENCE [LARGE SCALE GENOMIC DNA]</scope>
    <source>
        <strain evidence="4">KJ1R5</strain>
    </source>
</reference>
<feature type="coiled-coil region" evidence="1">
    <location>
        <begin position="38"/>
        <end position="69"/>
    </location>
</feature>
<organism evidence="3 4">
    <name type="scientific">Chryseobacterium kwangjuense</name>
    <dbReference type="NCBI Taxonomy" id="267125"/>
    <lineage>
        <taxon>Bacteria</taxon>
        <taxon>Pseudomonadati</taxon>
        <taxon>Bacteroidota</taxon>
        <taxon>Flavobacteriia</taxon>
        <taxon>Flavobacteriales</taxon>
        <taxon>Weeksellaceae</taxon>
        <taxon>Chryseobacterium group</taxon>
        <taxon>Chryseobacterium</taxon>
    </lineage>
</organism>
<feature type="region of interest" description="Disordered" evidence="2">
    <location>
        <begin position="681"/>
        <end position="708"/>
    </location>
</feature>
<feature type="region of interest" description="Disordered" evidence="2">
    <location>
        <begin position="315"/>
        <end position="346"/>
    </location>
</feature>
<feature type="compositionally biased region" description="Basic and acidic residues" evidence="2">
    <location>
        <begin position="915"/>
        <end position="926"/>
    </location>
</feature>
<dbReference type="AlphaFoldDB" id="A0A135WJQ3"/>
<evidence type="ECO:0000313" key="3">
    <source>
        <dbReference type="EMBL" id="KXH85012.1"/>
    </source>
</evidence>
<reference evidence="3 4" key="2">
    <citation type="journal article" date="2016" name="Genome Announc.">
        <title>Draft Genome Sequence of a Biocontrol Rhizobacterium, Chryseobacterium kwangjuense Strain KJ1R5, Isolated from Pepper (Capsicum annuum).</title>
        <authorList>
            <person name="Jeong J.J."/>
            <person name="Park H."/>
            <person name="Park B.H."/>
            <person name="Mannaa M."/>
            <person name="Sang M.K."/>
            <person name="Choi I.G."/>
            <person name="Kim K.D."/>
        </authorList>
    </citation>
    <scope>NUCLEOTIDE SEQUENCE [LARGE SCALE GENOMIC DNA]</scope>
    <source>
        <strain evidence="3 4">KJ1R5</strain>
    </source>
</reference>
<evidence type="ECO:0000313" key="4">
    <source>
        <dbReference type="Proteomes" id="UP000070513"/>
    </source>
</evidence>
<comment type="caution">
    <text evidence="3">The sequence shown here is derived from an EMBL/GenBank/DDBJ whole genome shotgun (WGS) entry which is preliminary data.</text>
</comment>
<evidence type="ECO:0000256" key="2">
    <source>
        <dbReference type="SAM" id="MobiDB-lite"/>
    </source>
</evidence>
<evidence type="ECO:0000256" key="1">
    <source>
        <dbReference type="SAM" id="Coils"/>
    </source>
</evidence>
<feature type="region of interest" description="Disordered" evidence="2">
    <location>
        <begin position="907"/>
        <end position="926"/>
    </location>
</feature>
<gene>
    <name evidence="3" type="ORF">AU378_04460</name>
</gene>
<dbReference type="OrthoDB" id="719419at2"/>
<feature type="compositionally biased region" description="Basic and acidic residues" evidence="2">
    <location>
        <begin position="329"/>
        <end position="342"/>
    </location>
</feature>